<sequence length="88" mass="9919">MESKEMQNLPWVRNEDTVVLYLGTLLAYEVLQRPEEADVRIDLATLTGAQSYVSGKLHAALLSNCQEWEGKVPLHQRCWAVSHPSLAL</sequence>
<reference evidence="1" key="1">
    <citation type="submission" date="2021-06" db="EMBL/GenBank/DDBJ databases">
        <title>Parelaphostrongylus tenuis whole genome reference sequence.</title>
        <authorList>
            <person name="Garwood T.J."/>
            <person name="Larsen P.A."/>
            <person name="Fountain-Jones N.M."/>
            <person name="Garbe J.R."/>
            <person name="Macchietto M.G."/>
            <person name="Kania S.A."/>
            <person name="Gerhold R.W."/>
            <person name="Richards J.E."/>
            <person name="Wolf T.M."/>
        </authorList>
    </citation>
    <scope>NUCLEOTIDE SEQUENCE</scope>
    <source>
        <strain evidence="1">MNPRO001-30</strain>
        <tissue evidence="1">Meninges</tissue>
    </source>
</reference>
<name>A0AAD5N0Z1_PARTN</name>
<protein>
    <submittedName>
        <fullName evidence="1">Uncharacterized protein</fullName>
    </submittedName>
</protein>
<organism evidence="1 2">
    <name type="scientific">Parelaphostrongylus tenuis</name>
    <name type="common">Meningeal worm</name>
    <dbReference type="NCBI Taxonomy" id="148309"/>
    <lineage>
        <taxon>Eukaryota</taxon>
        <taxon>Metazoa</taxon>
        <taxon>Ecdysozoa</taxon>
        <taxon>Nematoda</taxon>
        <taxon>Chromadorea</taxon>
        <taxon>Rhabditida</taxon>
        <taxon>Rhabditina</taxon>
        <taxon>Rhabditomorpha</taxon>
        <taxon>Strongyloidea</taxon>
        <taxon>Metastrongylidae</taxon>
        <taxon>Parelaphostrongylus</taxon>
    </lineage>
</organism>
<dbReference type="Gene3D" id="3.40.630.10">
    <property type="entry name" value="Zn peptidases"/>
    <property type="match status" value="1"/>
</dbReference>
<dbReference type="AlphaFoldDB" id="A0AAD5N0Z1"/>
<keyword evidence="2" id="KW-1185">Reference proteome</keyword>
<evidence type="ECO:0000313" key="1">
    <source>
        <dbReference type="EMBL" id="KAJ1355064.1"/>
    </source>
</evidence>
<comment type="caution">
    <text evidence="1">The sequence shown here is derived from an EMBL/GenBank/DDBJ whole genome shotgun (WGS) entry which is preliminary data.</text>
</comment>
<dbReference type="Proteomes" id="UP001196413">
    <property type="component" value="Unassembled WGS sequence"/>
</dbReference>
<dbReference type="EMBL" id="JAHQIW010002314">
    <property type="protein sequence ID" value="KAJ1355064.1"/>
    <property type="molecule type" value="Genomic_DNA"/>
</dbReference>
<evidence type="ECO:0000313" key="2">
    <source>
        <dbReference type="Proteomes" id="UP001196413"/>
    </source>
</evidence>
<proteinExistence type="predicted"/>
<accession>A0AAD5N0Z1</accession>
<gene>
    <name evidence="1" type="ORF">KIN20_012329</name>
</gene>